<dbReference type="AlphaFoldDB" id="A0A1G7NS36"/>
<feature type="region of interest" description="Disordered" evidence="1">
    <location>
        <begin position="107"/>
        <end position="126"/>
    </location>
</feature>
<keyword evidence="2" id="KW-0812">Transmembrane</keyword>
<dbReference type="EMBL" id="LT629690">
    <property type="protein sequence ID" value="SDF76854.1"/>
    <property type="molecule type" value="Genomic_DNA"/>
</dbReference>
<dbReference type="PANTHER" id="PTHR38468">
    <property type="entry name" value="SLL0939 PROTEIN"/>
    <property type="match status" value="1"/>
</dbReference>
<sequence length="126" mass="14203">MEETVAGITKFAILFINSVATLFLLIGIIQVLINGLRVMLTSSSSNHQKREVWLQFSRWLIAGLSIQLAADILETSIAPSWEEIGKLGAIAVIRTFLNYFLDSDMRETRERDARSKERTEQMEAAS</sequence>
<evidence type="ECO:0000313" key="3">
    <source>
        <dbReference type="EMBL" id="SDF76854.1"/>
    </source>
</evidence>
<reference evidence="3 4" key="1">
    <citation type="submission" date="2016-10" db="EMBL/GenBank/DDBJ databases">
        <authorList>
            <person name="de Groot N.N."/>
        </authorList>
    </citation>
    <scope>NUCLEOTIDE SEQUENCE [LARGE SCALE GENOMIC DNA]</scope>
    <source>
        <strain evidence="3 4">GAS232</strain>
    </source>
</reference>
<organism evidence="3 4">
    <name type="scientific">Terriglobus roseus</name>
    <dbReference type="NCBI Taxonomy" id="392734"/>
    <lineage>
        <taxon>Bacteria</taxon>
        <taxon>Pseudomonadati</taxon>
        <taxon>Acidobacteriota</taxon>
        <taxon>Terriglobia</taxon>
        <taxon>Terriglobales</taxon>
        <taxon>Acidobacteriaceae</taxon>
        <taxon>Terriglobus</taxon>
    </lineage>
</organism>
<dbReference type="Proteomes" id="UP000182427">
    <property type="component" value="Chromosome I"/>
</dbReference>
<evidence type="ECO:0000313" key="4">
    <source>
        <dbReference type="Proteomes" id="UP000182427"/>
    </source>
</evidence>
<accession>A0A1G7NS36</accession>
<dbReference type="PANTHER" id="PTHR38468:SF1">
    <property type="entry name" value="SLL0939 PROTEIN"/>
    <property type="match status" value="1"/>
</dbReference>
<dbReference type="RefSeq" id="WP_083346072.1">
    <property type="nucleotide sequence ID" value="NZ_LT629690.1"/>
</dbReference>
<dbReference type="OrthoDB" id="9812897at2"/>
<keyword evidence="2" id="KW-1133">Transmembrane helix</keyword>
<keyword evidence="4" id="KW-1185">Reference proteome</keyword>
<gene>
    <name evidence="3" type="ORF">SAMN05444167_3250</name>
</gene>
<keyword evidence="2" id="KW-0472">Membrane</keyword>
<proteinExistence type="predicted"/>
<evidence type="ECO:0000256" key="1">
    <source>
        <dbReference type="SAM" id="MobiDB-lite"/>
    </source>
</evidence>
<dbReference type="InterPro" id="IPR012427">
    <property type="entry name" value="DUF1622"/>
</dbReference>
<name>A0A1G7NS36_9BACT</name>
<protein>
    <submittedName>
        <fullName evidence="3">Uncharacterized membrane protein</fullName>
    </submittedName>
</protein>
<feature type="transmembrane region" description="Helical" evidence="2">
    <location>
        <begin position="12"/>
        <end position="36"/>
    </location>
</feature>
<evidence type="ECO:0000256" key="2">
    <source>
        <dbReference type="SAM" id="Phobius"/>
    </source>
</evidence>
<dbReference type="Pfam" id="PF07784">
    <property type="entry name" value="DUF1622"/>
    <property type="match status" value="1"/>
</dbReference>